<dbReference type="PROSITE" id="PS01167">
    <property type="entry name" value="RIBOSOMAL_L17"/>
    <property type="match status" value="1"/>
</dbReference>
<feature type="region of interest" description="Disordered" evidence="6">
    <location>
        <begin position="141"/>
        <end position="169"/>
    </location>
</feature>
<dbReference type="AlphaFoldDB" id="A0A2M8EKU1"/>
<keyword evidence="3 4" id="KW-0687">Ribonucleoprotein</keyword>
<dbReference type="PANTHER" id="PTHR14413:SF16">
    <property type="entry name" value="LARGE RIBOSOMAL SUBUNIT PROTEIN BL17M"/>
    <property type="match status" value="1"/>
</dbReference>
<dbReference type="EMBL" id="PFSJ01000028">
    <property type="protein sequence ID" value="PJC23348.1"/>
    <property type="molecule type" value="Genomic_DNA"/>
</dbReference>
<feature type="compositionally biased region" description="Basic residues" evidence="6">
    <location>
        <begin position="152"/>
        <end position="161"/>
    </location>
</feature>
<dbReference type="InterPro" id="IPR000456">
    <property type="entry name" value="Ribosomal_bL17"/>
</dbReference>
<dbReference type="Pfam" id="PF01196">
    <property type="entry name" value="Ribosomal_L17"/>
    <property type="match status" value="1"/>
</dbReference>
<dbReference type="InterPro" id="IPR036373">
    <property type="entry name" value="Ribosomal_bL17_sf"/>
</dbReference>
<keyword evidence="2 4" id="KW-0689">Ribosomal protein</keyword>
<dbReference type="InterPro" id="IPR047859">
    <property type="entry name" value="Ribosomal_bL17_CS"/>
</dbReference>
<evidence type="ECO:0000256" key="1">
    <source>
        <dbReference type="ARBA" id="ARBA00008777"/>
    </source>
</evidence>
<protein>
    <recommendedName>
        <fullName evidence="4">Large ribosomal subunit protein bL17</fullName>
    </recommendedName>
</protein>
<evidence type="ECO:0000256" key="6">
    <source>
        <dbReference type="SAM" id="MobiDB-lite"/>
    </source>
</evidence>
<comment type="caution">
    <text evidence="7">The sequence shown here is derived from an EMBL/GenBank/DDBJ whole genome shotgun (WGS) entry which is preliminary data.</text>
</comment>
<name>A0A2M8EKU1_UNCKA</name>
<proteinExistence type="inferred from homology"/>
<dbReference type="NCBIfam" id="TIGR00059">
    <property type="entry name" value="L17"/>
    <property type="match status" value="1"/>
</dbReference>
<dbReference type="SUPFAM" id="SSF64263">
    <property type="entry name" value="Prokaryotic ribosomal protein L17"/>
    <property type="match status" value="1"/>
</dbReference>
<comment type="similarity">
    <text evidence="1 4 5">Belongs to the bacterial ribosomal protein bL17 family.</text>
</comment>
<dbReference type="GO" id="GO:0022625">
    <property type="term" value="C:cytosolic large ribosomal subunit"/>
    <property type="evidence" value="ECO:0007669"/>
    <property type="project" value="TreeGrafter"/>
</dbReference>
<dbReference type="GO" id="GO:0003735">
    <property type="term" value="F:structural constituent of ribosome"/>
    <property type="evidence" value="ECO:0007669"/>
    <property type="project" value="InterPro"/>
</dbReference>
<dbReference type="Proteomes" id="UP000229756">
    <property type="component" value="Unassembled WGS sequence"/>
</dbReference>
<dbReference type="HAMAP" id="MF_01368">
    <property type="entry name" value="Ribosomal_bL17"/>
    <property type="match status" value="1"/>
</dbReference>
<evidence type="ECO:0000256" key="5">
    <source>
        <dbReference type="RuleBase" id="RU000660"/>
    </source>
</evidence>
<dbReference type="PANTHER" id="PTHR14413">
    <property type="entry name" value="RIBOSOMAL PROTEIN L17"/>
    <property type="match status" value="1"/>
</dbReference>
<dbReference type="GO" id="GO:0006412">
    <property type="term" value="P:translation"/>
    <property type="evidence" value="ECO:0007669"/>
    <property type="project" value="UniProtKB-UniRule"/>
</dbReference>
<accession>A0A2M8EKU1</accession>
<reference evidence="8" key="1">
    <citation type="submission" date="2017-09" db="EMBL/GenBank/DDBJ databases">
        <title>Depth-based differentiation of microbial function through sediment-hosted aquifers and enrichment of novel symbionts in the deep terrestrial subsurface.</title>
        <authorList>
            <person name="Probst A.J."/>
            <person name="Ladd B."/>
            <person name="Jarett J.K."/>
            <person name="Geller-Mcgrath D.E."/>
            <person name="Sieber C.M.K."/>
            <person name="Emerson J.B."/>
            <person name="Anantharaman K."/>
            <person name="Thomas B.C."/>
            <person name="Malmstrom R."/>
            <person name="Stieglmeier M."/>
            <person name="Klingl A."/>
            <person name="Woyke T."/>
            <person name="Ryan C.M."/>
            <person name="Banfield J.F."/>
        </authorList>
    </citation>
    <scope>NUCLEOTIDE SEQUENCE [LARGE SCALE GENOMIC DNA]</scope>
</reference>
<gene>
    <name evidence="4" type="primary">rplQ</name>
    <name evidence="7" type="ORF">CO058_03880</name>
</gene>
<evidence type="ECO:0000313" key="7">
    <source>
        <dbReference type="EMBL" id="PJC23348.1"/>
    </source>
</evidence>
<evidence type="ECO:0000256" key="3">
    <source>
        <dbReference type="ARBA" id="ARBA00023274"/>
    </source>
</evidence>
<evidence type="ECO:0000256" key="2">
    <source>
        <dbReference type="ARBA" id="ARBA00022980"/>
    </source>
</evidence>
<comment type="subunit">
    <text evidence="4">Part of the 50S ribosomal subunit. Contacts protein L32.</text>
</comment>
<dbReference type="Gene3D" id="3.90.1030.10">
    <property type="entry name" value="Ribosomal protein L17"/>
    <property type="match status" value="1"/>
</dbReference>
<sequence>MRHRMSGKKFNRNMSSRKALLIGLIKSLVEYGKISTTLPKAKFLRPEIEKIVTMSKTNSLNNRRLLISRIGDKLLVSKLLDQIGPMFMERNGGYTRILKMVPRNGDASKMAEISFVEELKKPVAKEKEETKVKAIAEVSAEAKPAKEEKKPVVKKPRVTRKVKSEGDSK</sequence>
<organism evidence="7 8">
    <name type="scientific">candidate division WWE3 bacterium CG_4_9_14_0_2_um_filter_35_11</name>
    <dbReference type="NCBI Taxonomy" id="1975077"/>
    <lineage>
        <taxon>Bacteria</taxon>
        <taxon>Katanobacteria</taxon>
    </lineage>
</organism>
<evidence type="ECO:0000256" key="4">
    <source>
        <dbReference type="HAMAP-Rule" id="MF_01368"/>
    </source>
</evidence>
<evidence type="ECO:0000313" key="8">
    <source>
        <dbReference type="Proteomes" id="UP000229756"/>
    </source>
</evidence>